<reference evidence="1 2" key="1">
    <citation type="submission" date="2019-07" db="EMBL/GenBank/DDBJ databases">
        <title>New species of Amycolatopsis and Streptomyces.</title>
        <authorList>
            <person name="Duangmal K."/>
            <person name="Teo W.F.A."/>
            <person name="Lipun K."/>
        </authorList>
    </citation>
    <scope>NUCLEOTIDE SEQUENCE [LARGE SCALE GENOMIC DNA]</scope>
    <source>
        <strain evidence="1 2">NBRC 109810</strain>
    </source>
</reference>
<dbReference type="EMBL" id="VJZD01000043">
    <property type="protein sequence ID" value="MPY32236.1"/>
    <property type="molecule type" value="Genomic_DNA"/>
</dbReference>
<sequence>MRLPLPQRAAIPVGPVPVTGVDFMPGNWTTAAGEVTTDMGDLAARVRSLMDLQQGAACSLGKCPLALTARQSMDEGGRKPPR</sequence>
<name>A0A5N8VBE7_9ACTN</name>
<evidence type="ECO:0000313" key="2">
    <source>
        <dbReference type="Proteomes" id="UP000325849"/>
    </source>
</evidence>
<dbReference type="AlphaFoldDB" id="A0A5N8VBE7"/>
<organism evidence="1 2">
    <name type="scientific">Streptomyces adustus</name>
    <dbReference type="NCBI Taxonomy" id="1609272"/>
    <lineage>
        <taxon>Bacteria</taxon>
        <taxon>Bacillati</taxon>
        <taxon>Actinomycetota</taxon>
        <taxon>Actinomycetes</taxon>
        <taxon>Kitasatosporales</taxon>
        <taxon>Streptomycetaceae</taxon>
        <taxon>Streptomyces</taxon>
    </lineage>
</organism>
<keyword evidence="2" id="KW-1185">Reference proteome</keyword>
<dbReference type="Proteomes" id="UP000325849">
    <property type="component" value="Unassembled WGS sequence"/>
</dbReference>
<evidence type="ECO:0000313" key="1">
    <source>
        <dbReference type="EMBL" id="MPY32236.1"/>
    </source>
</evidence>
<accession>A0A5N8VBE7</accession>
<dbReference type="RefSeq" id="WP_152887478.1">
    <property type="nucleotide sequence ID" value="NZ_VJZD01000043.1"/>
</dbReference>
<gene>
    <name evidence="1" type="ORF">FNH09_13365</name>
</gene>
<proteinExistence type="predicted"/>
<comment type="caution">
    <text evidence="1">The sequence shown here is derived from an EMBL/GenBank/DDBJ whole genome shotgun (WGS) entry which is preliminary data.</text>
</comment>
<protein>
    <submittedName>
        <fullName evidence="1">Uncharacterized protein</fullName>
    </submittedName>
</protein>